<organism evidence="1">
    <name type="scientific">freshwater metagenome</name>
    <dbReference type="NCBI Taxonomy" id="449393"/>
    <lineage>
        <taxon>unclassified sequences</taxon>
        <taxon>metagenomes</taxon>
        <taxon>ecological metagenomes</taxon>
    </lineage>
</organism>
<proteinExistence type="predicted"/>
<sequence>MDIKGKLVVAAVTHDQTRIWATDAIRGETPTLVSRPGAEHVHHHVRQGKGSRGHEANRFEIPYYEGVSKSLEPAEQILLIGHGKGKSNSMIRFVQHMERHHLSTAKKIVGAIDANLPALSEPQILAAAREWYEQHREFS</sequence>
<name>A0A6J6HEU5_9ZZZZ</name>
<dbReference type="EMBL" id="CAEZUN010000207">
    <property type="protein sequence ID" value="CAB4612192.1"/>
    <property type="molecule type" value="Genomic_DNA"/>
</dbReference>
<evidence type="ECO:0000313" key="1">
    <source>
        <dbReference type="EMBL" id="CAB4612192.1"/>
    </source>
</evidence>
<dbReference type="AlphaFoldDB" id="A0A6J6HEU5"/>
<accession>A0A6J6HEU5</accession>
<gene>
    <name evidence="1" type="ORF">UFOPK1826_01334</name>
</gene>
<protein>
    <submittedName>
        <fullName evidence="1">Unannotated protein</fullName>
    </submittedName>
</protein>
<reference evidence="1" key="1">
    <citation type="submission" date="2020-05" db="EMBL/GenBank/DDBJ databases">
        <authorList>
            <person name="Chiriac C."/>
            <person name="Salcher M."/>
            <person name="Ghai R."/>
            <person name="Kavagutti S V."/>
        </authorList>
    </citation>
    <scope>NUCLEOTIDE SEQUENCE</scope>
</reference>